<name>A0AAD5BSD0_AMBAR</name>
<sequence length="99" mass="11166">KQHLMKISNSLRSCYKTKPPPPTIISVITTITVVNHHSPLPLSPYHYSNVQPTPKQTDLNHNKDDDLKGDKYEQDLQQVMGDITDGDNAQSEPWVSKIS</sequence>
<reference evidence="2" key="1">
    <citation type="submission" date="2022-06" db="EMBL/GenBank/DDBJ databases">
        <title>Uncovering the hologenomic basis of an extraordinary plant invasion.</title>
        <authorList>
            <person name="Bieker V.C."/>
            <person name="Martin M.D."/>
            <person name="Gilbert T."/>
            <person name="Hodgins K."/>
            <person name="Battlay P."/>
            <person name="Petersen B."/>
            <person name="Wilson J."/>
        </authorList>
    </citation>
    <scope>NUCLEOTIDE SEQUENCE</scope>
    <source>
        <strain evidence="2">AA19_3_7</strain>
        <tissue evidence="2">Leaf</tissue>
    </source>
</reference>
<evidence type="ECO:0000256" key="1">
    <source>
        <dbReference type="SAM" id="MobiDB-lite"/>
    </source>
</evidence>
<dbReference type="EMBL" id="JAMZMK010011166">
    <property type="protein sequence ID" value="KAI7728702.1"/>
    <property type="molecule type" value="Genomic_DNA"/>
</dbReference>
<feature type="non-terminal residue" evidence="2">
    <location>
        <position position="1"/>
    </location>
</feature>
<keyword evidence="3" id="KW-1185">Reference proteome</keyword>
<feature type="region of interest" description="Disordered" evidence="1">
    <location>
        <begin position="44"/>
        <end position="99"/>
    </location>
</feature>
<feature type="compositionally biased region" description="Polar residues" evidence="1">
    <location>
        <begin position="87"/>
        <end position="99"/>
    </location>
</feature>
<dbReference type="AlphaFoldDB" id="A0AAD5BSD0"/>
<evidence type="ECO:0000313" key="3">
    <source>
        <dbReference type="Proteomes" id="UP001206925"/>
    </source>
</evidence>
<comment type="caution">
    <text evidence="2">The sequence shown here is derived from an EMBL/GenBank/DDBJ whole genome shotgun (WGS) entry which is preliminary data.</text>
</comment>
<feature type="non-terminal residue" evidence="2">
    <location>
        <position position="99"/>
    </location>
</feature>
<gene>
    <name evidence="2" type="ORF">M8C21_019073</name>
</gene>
<protein>
    <submittedName>
        <fullName evidence="2">Uncharacterized protein</fullName>
    </submittedName>
</protein>
<accession>A0AAD5BSD0</accession>
<proteinExistence type="predicted"/>
<feature type="compositionally biased region" description="Polar residues" evidence="1">
    <location>
        <begin position="46"/>
        <end position="57"/>
    </location>
</feature>
<evidence type="ECO:0000313" key="2">
    <source>
        <dbReference type="EMBL" id="KAI7728702.1"/>
    </source>
</evidence>
<feature type="compositionally biased region" description="Basic and acidic residues" evidence="1">
    <location>
        <begin position="58"/>
        <end position="74"/>
    </location>
</feature>
<dbReference type="Proteomes" id="UP001206925">
    <property type="component" value="Unassembled WGS sequence"/>
</dbReference>
<organism evidence="2 3">
    <name type="scientific">Ambrosia artemisiifolia</name>
    <name type="common">Common ragweed</name>
    <dbReference type="NCBI Taxonomy" id="4212"/>
    <lineage>
        <taxon>Eukaryota</taxon>
        <taxon>Viridiplantae</taxon>
        <taxon>Streptophyta</taxon>
        <taxon>Embryophyta</taxon>
        <taxon>Tracheophyta</taxon>
        <taxon>Spermatophyta</taxon>
        <taxon>Magnoliopsida</taxon>
        <taxon>eudicotyledons</taxon>
        <taxon>Gunneridae</taxon>
        <taxon>Pentapetalae</taxon>
        <taxon>asterids</taxon>
        <taxon>campanulids</taxon>
        <taxon>Asterales</taxon>
        <taxon>Asteraceae</taxon>
        <taxon>Asteroideae</taxon>
        <taxon>Heliantheae alliance</taxon>
        <taxon>Heliantheae</taxon>
        <taxon>Ambrosia</taxon>
    </lineage>
</organism>